<keyword evidence="3" id="KW-1185">Reference proteome</keyword>
<evidence type="ECO:0000313" key="3">
    <source>
        <dbReference type="Proteomes" id="UP000324479"/>
    </source>
</evidence>
<reference evidence="2 3" key="1">
    <citation type="submission" date="2019-08" db="EMBL/GenBank/DDBJ databases">
        <authorList>
            <person name="Dhanesh K."/>
            <person name="Kumar G."/>
            <person name="Sasikala C."/>
            <person name="Venkata Ramana C."/>
        </authorList>
    </citation>
    <scope>NUCLEOTIDE SEQUENCE [LARGE SCALE GENOMIC DNA]</scope>
    <source>
        <strain evidence="2 3">JC645</strain>
    </source>
</reference>
<dbReference type="EMBL" id="VWOX01000007">
    <property type="protein sequence ID" value="KAA5542727.1"/>
    <property type="molecule type" value="Genomic_DNA"/>
</dbReference>
<gene>
    <name evidence="2" type="ORF">FYK55_14480</name>
</gene>
<dbReference type="Proteomes" id="UP000324479">
    <property type="component" value="Unassembled WGS sequence"/>
</dbReference>
<name>A0A5M6D5E1_9BACT</name>
<feature type="region of interest" description="Disordered" evidence="1">
    <location>
        <begin position="60"/>
        <end position="88"/>
    </location>
</feature>
<dbReference type="RefSeq" id="WP_150077144.1">
    <property type="nucleotide sequence ID" value="NZ_VWOX01000007.1"/>
</dbReference>
<evidence type="ECO:0000313" key="2">
    <source>
        <dbReference type="EMBL" id="KAA5542727.1"/>
    </source>
</evidence>
<comment type="caution">
    <text evidence="2">The sequence shown here is derived from an EMBL/GenBank/DDBJ whole genome shotgun (WGS) entry which is preliminary data.</text>
</comment>
<sequence>MAKRTGHTIAGVPHAARWICTTPPGAFGRCLVGRRFVAVPAGFVRLMLLVAVLAGARSTHAETPGPKSRYRSAARDTGGQADADQASTPNGLLGLGAIFRGGDEDANRERDLIRSLPLDRLTPQARQRIFAVTDQPTLYRQLPTQAIRCDEELFLFLTRQPETIIGIWDLMGITKVQATRTGPFQMDAIDGSGTSCHVDLLYGDRNLHIFVADGMYDGKFTQKPITGKGIFVLQSSYAKAADGSTTVSGSLDCYVKFESLGADLIARSLGGLIGKSADHNFTETAKFISQISQACETNPNAMLEMADQLPQVDGTTKARFARVIVSVAAKHLALAQQPPGVRPAGVRTPR</sequence>
<evidence type="ECO:0000256" key="1">
    <source>
        <dbReference type="SAM" id="MobiDB-lite"/>
    </source>
</evidence>
<proteinExistence type="predicted"/>
<protein>
    <submittedName>
        <fullName evidence="2">Uncharacterized protein</fullName>
    </submittedName>
</protein>
<dbReference type="AlphaFoldDB" id="A0A5M6D5E1"/>
<accession>A0A5M6D5E1</accession>
<organism evidence="2 3">
    <name type="scientific">Roseiconus nitratireducens</name>
    <dbReference type="NCBI Taxonomy" id="2605748"/>
    <lineage>
        <taxon>Bacteria</taxon>
        <taxon>Pseudomonadati</taxon>
        <taxon>Planctomycetota</taxon>
        <taxon>Planctomycetia</taxon>
        <taxon>Pirellulales</taxon>
        <taxon>Pirellulaceae</taxon>
        <taxon>Roseiconus</taxon>
    </lineage>
</organism>